<dbReference type="InterPro" id="IPR057394">
    <property type="entry name" value="PIGBOS1"/>
</dbReference>
<keyword evidence="4" id="KW-1185">Reference proteome</keyword>
<comment type="caution">
    <text evidence="3">The sequence shown here is derived from an EMBL/GenBank/DDBJ whole genome shotgun (WGS) entry which is preliminary data.</text>
</comment>
<keyword evidence="2" id="KW-0812">Transmembrane</keyword>
<accession>A0AAN7STN7</accession>
<evidence type="ECO:0000256" key="1">
    <source>
        <dbReference type="SAM" id="MobiDB-lite"/>
    </source>
</evidence>
<evidence type="ECO:0000313" key="3">
    <source>
        <dbReference type="EMBL" id="KAK5081222.1"/>
    </source>
</evidence>
<dbReference type="EMBL" id="JAVRRJ010000010">
    <property type="protein sequence ID" value="KAK5081222.1"/>
    <property type="molecule type" value="Genomic_DNA"/>
</dbReference>
<keyword evidence="2" id="KW-1133">Transmembrane helix</keyword>
<feature type="region of interest" description="Disordered" evidence="1">
    <location>
        <begin position="48"/>
        <end position="71"/>
    </location>
</feature>
<dbReference type="Proteomes" id="UP001309876">
    <property type="component" value="Unassembled WGS sequence"/>
</dbReference>
<evidence type="ECO:0000256" key="2">
    <source>
        <dbReference type="SAM" id="Phobius"/>
    </source>
</evidence>
<proteinExistence type="predicted"/>
<sequence>MSSRLLSPLAATLVGVGAGLYIWVPYWQERLRNDQLEKDSQLPPNMVEIPVQEAGSPEQRLQYRPKNTGEG</sequence>
<organism evidence="3 4">
    <name type="scientific">Lithohypha guttulata</name>
    <dbReference type="NCBI Taxonomy" id="1690604"/>
    <lineage>
        <taxon>Eukaryota</taxon>
        <taxon>Fungi</taxon>
        <taxon>Dikarya</taxon>
        <taxon>Ascomycota</taxon>
        <taxon>Pezizomycotina</taxon>
        <taxon>Eurotiomycetes</taxon>
        <taxon>Chaetothyriomycetidae</taxon>
        <taxon>Chaetothyriales</taxon>
        <taxon>Trichomeriaceae</taxon>
        <taxon>Lithohypha</taxon>
    </lineage>
</organism>
<keyword evidence="2" id="KW-0472">Membrane</keyword>
<feature type="transmembrane region" description="Helical" evidence="2">
    <location>
        <begin position="6"/>
        <end position="24"/>
    </location>
</feature>
<protein>
    <submittedName>
        <fullName evidence="3">Uncharacterized protein</fullName>
    </submittedName>
</protein>
<gene>
    <name evidence="3" type="ORF">LTR05_008016</name>
</gene>
<name>A0AAN7STN7_9EURO</name>
<evidence type="ECO:0000313" key="4">
    <source>
        <dbReference type="Proteomes" id="UP001309876"/>
    </source>
</evidence>
<dbReference type="Pfam" id="PF23670">
    <property type="entry name" value="PIGBOS1"/>
    <property type="match status" value="1"/>
</dbReference>
<dbReference type="AlphaFoldDB" id="A0AAN7STN7"/>
<reference evidence="3 4" key="1">
    <citation type="submission" date="2023-08" db="EMBL/GenBank/DDBJ databases">
        <title>Black Yeasts Isolated from many extreme environments.</title>
        <authorList>
            <person name="Coleine C."/>
            <person name="Stajich J.E."/>
            <person name="Selbmann L."/>
        </authorList>
    </citation>
    <scope>NUCLEOTIDE SEQUENCE [LARGE SCALE GENOMIC DNA]</scope>
    <source>
        <strain evidence="3 4">CCFEE 5910</strain>
    </source>
</reference>